<keyword evidence="6" id="KW-1185">Reference proteome</keyword>
<name>A0ABW4PB20_9NOCA</name>
<proteinExistence type="inferred from homology"/>
<comment type="similarity">
    <text evidence="2">Belongs to the HpaH/HsaA monooxygenase family.</text>
</comment>
<reference evidence="6" key="1">
    <citation type="journal article" date="2019" name="Int. J. Syst. Evol. Microbiol.">
        <title>The Global Catalogue of Microorganisms (GCM) 10K type strain sequencing project: providing services to taxonomists for standard genome sequencing and annotation.</title>
        <authorList>
            <consortium name="The Broad Institute Genomics Platform"/>
            <consortium name="The Broad Institute Genome Sequencing Center for Infectious Disease"/>
            <person name="Wu L."/>
            <person name="Ma J."/>
        </authorList>
    </citation>
    <scope>NUCLEOTIDE SEQUENCE [LARGE SCALE GENOMIC DNA]</scope>
    <source>
        <strain evidence="6">DT72</strain>
    </source>
</reference>
<dbReference type="SUPFAM" id="SSF56645">
    <property type="entry name" value="Acyl-CoA dehydrogenase NM domain-like"/>
    <property type="match status" value="1"/>
</dbReference>
<feature type="domain" description="Acyl-CoA dehydrogenase C-terminal" evidence="4">
    <location>
        <begin position="228"/>
        <end position="360"/>
    </location>
</feature>
<keyword evidence="1 5" id="KW-0560">Oxidoreductase</keyword>
<dbReference type="Pfam" id="PF08028">
    <property type="entry name" value="Acyl-CoA_dh_2"/>
    <property type="match status" value="1"/>
</dbReference>
<protein>
    <submittedName>
        <fullName evidence="5">3-hydroxy-9,10-secoandrosta-1,3,5(10)-triene-9, 17-dione monooxygenase oxygenase subunit</fullName>
        <ecNumber evidence="5">1.14.14.12</ecNumber>
    </submittedName>
</protein>
<dbReference type="PANTHER" id="PTHR48083:SF19">
    <property type="entry name" value="FLAVIN-DEPENDENT MONOOXYGENASE, OXYGENASE SUBUNIT HSAA"/>
    <property type="match status" value="1"/>
</dbReference>
<dbReference type="PIRSF" id="PIRSF016578">
    <property type="entry name" value="HsaA"/>
    <property type="match status" value="1"/>
</dbReference>
<dbReference type="CDD" id="cd01159">
    <property type="entry name" value="NcnH"/>
    <property type="match status" value="1"/>
</dbReference>
<dbReference type="InterPro" id="IPR013107">
    <property type="entry name" value="Acyl-CoA_DH_C"/>
</dbReference>
<dbReference type="Gene3D" id="2.40.110.10">
    <property type="entry name" value="Butyryl-CoA Dehydrogenase, subunit A, domain 2"/>
    <property type="match status" value="1"/>
</dbReference>
<dbReference type="GO" id="GO:0036383">
    <property type="term" value="F:3-hydroxy-9,10-secoandrosta-1,3,5(10)-triene-9,17-dione monooxygenase activity"/>
    <property type="evidence" value="ECO:0007669"/>
    <property type="project" value="UniProtKB-EC"/>
</dbReference>
<sequence>MGKLDELLPTLRERAQETEDLRQIPDASIKSLQEAGFFRLLQPKQWGGLEADPVTFYTAVRNIASACGSTGWVAGIIGVHNWHLALFDQQAQEDVWGKDTDVRISSSYAPMGAGEAVEGGYKVNGAWAWSSGSEHATWVVVGGPVIKDGRPVDFGSFLIPREDYEIDDVWNVVGLKGTGSNTVVVKDVFVPRHRFLSFKAMSDLTAPGLQQNTAPVYKMPWGTIHPTTISTPIVGMAYGAYEAHVEHQGKRVRAAYAGEKAKDDPFAKIRIAQASSDIDAAWRQLSGNVADEYAYLLKGEDVPMELRLRARRDQVRATGRAIASIDLLFENSGATALQNGTPIQRFWRDAHAGRVHAANDPERAYVMFGGAEFGLPLADTMV</sequence>
<dbReference type="EC" id="1.14.14.12" evidence="5"/>
<evidence type="ECO:0000259" key="3">
    <source>
        <dbReference type="Pfam" id="PF02771"/>
    </source>
</evidence>
<feature type="domain" description="Acyl-CoA dehydrogenase/oxidase N-terminal" evidence="3">
    <location>
        <begin position="12"/>
        <end position="92"/>
    </location>
</feature>
<dbReference type="NCBIfam" id="NF045629">
    <property type="entry name" value="monooxsub_HsaA"/>
    <property type="match status" value="1"/>
</dbReference>
<dbReference type="InterPro" id="IPR013786">
    <property type="entry name" value="AcylCoA_DH/ox_N"/>
</dbReference>
<organism evidence="5 6">
    <name type="scientific">Rhodococcus gannanensis</name>
    <dbReference type="NCBI Taxonomy" id="1960308"/>
    <lineage>
        <taxon>Bacteria</taxon>
        <taxon>Bacillati</taxon>
        <taxon>Actinomycetota</taxon>
        <taxon>Actinomycetes</taxon>
        <taxon>Mycobacteriales</taxon>
        <taxon>Nocardiaceae</taxon>
        <taxon>Rhodococcus</taxon>
    </lineage>
</organism>
<dbReference type="InterPro" id="IPR037069">
    <property type="entry name" value="AcylCoA_DH/ox_N_sf"/>
</dbReference>
<dbReference type="InterPro" id="IPR009100">
    <property type="entry name" value="AcylCoA_DH/oxidase_NM_dom_sf"/>
</dbReference>
<evidence type="ECO:0000259" key="4">
    <source>
        <dbReference type="Pfam" id="PF08028"/>
    </source>
</evidence>
<evidence type="ECO:0000313" key="5">
    <source>
        <dbReference type="EMBL" id="MFD1815723.1"/>
    </source>
</evidence>
<evidence type="ECO:0000313" key="6">
    <source>
        <dbReference type="Proteomes" id="UP001597286"/>
    </source>
</evidence>
<comment type="caution">
    <text evidence="5">The sequence shown here is derived from an EMBL/GenBank/DDBJ whole genome shotgun (WGS) entry which is preliminary data.</text>
</comment>
<dbReference type="PANTHER" id="PTHR48083">
    <property type="entry name" value="MEDIUM-CHAIN SPECIFIC ACYL-COA DEHYDROGENASE, MITOCHONDRIAL-RELATED"/>
    <property type="match status" value="1"/>
</dbReference>
<dbReference type="RefSeq" id="WP_378488352.1">
    <property type="nucleotide sequence ID" value="NZ_JBHUFB010000022.1"/>
</dbReference>
<evidence type="ECO:0000256" key="2">
    <source>
        <dbReference type="ARBA" id="ARBA00049661"/>
    </source>
</evidence>
<dbReference type="Pfam" id="PF02771">
    <property type="entry name" value="Acyl-CoA_dh_N"/>
    <property type="match status" value="1"/>
</dbReference>
<keyword evidence="5" id="KW-0503">Monooxygenase</keyword>
<dbReference type="EMBL" id="JBHUFB010000022">
    <property type="protein sequence ID" value="MFD1815723.1"/>
    <property type="molecule type" value="Genomic_DNA"/>
</dbReference>
<dbReference type="InterPro" id="IPR050741">
    <property type="entry name" value="Acyl-CoA_dehydrogenase"/>
</dbReference>
<dbReference type="Proteomes" id="UP001597286">
    <property type="component" value="Unassembled WGS sequence"/>
</dbReference>
<dbReference type="Gene3D" id="1.20.140.10">
    <property type="entry name" value="Butyryl-CoA Dehydrogenase, subunit A, domain 3"/>
    <property type="match status" value="1"/>
</dbReference>
<accession>A0ABW4PB20</accession>
<dbReference type="InterPro" id="IPR046373">
    <property type="entry name" value="Acyl-CoA_Oxase/DH_mid-dom_sf"/>
</dbReference>
<dbReference type="Gene3D" id="1.10.540.10">
    <property type="entry name" value="Acyl-CoA dehydrogenase/oxidase, N-terminal domain"/>
    <property type="match status" value="1"/>
</dbReference>
<evidence type="ECO:0000256" key="1">
    <source>
        <dbReference type="ARBA" id="ARBA00023002"/>
    </source>
</evidence>
<dbReference type="InterPro" id="IPR054617">
    <property type="entry name" value="HsaA"/>
</dbReference>
<dbReference type="SUPFAM" id="SSF47203">
    <property type="entry name" value="Acyl-CoA dehydrogenase C-terminal domain-like"/>
    <property type="match status" value="1"/>
</dbReference>
<gene>
    <name evidence="5" type="primary">hsaA</name>
    <name evidence="5" type="ORF">ACFSJG_26200</name>
</gene>
<dbReference type="InterPro" id="IPR036250">
    <property type="entry name" value="AcylCo_DH-like_C"/>
</dbReference>